<dbReference type="EMBL" id="MFDE01000002">
    <property type="protein sequence ID" value="OGE39352.1"/>
    <property type="molecule type" value="Genomic_DNA"/>
</dbReference>
<accession>A0A1F5KEH6</accession>
<reference evidence="1 2" key="1">
    <citation type="journal article" date="2016" name="Nat. Commun.">
        <title>Thousands of microbial genomes shed light on interconnected biogeochemical processes in an aquifer system.</title>
        <authorList>
            <person name="Anantharaman K."/>
            <person name="Brown C.T."/>
            <person name="Hug L.A."/>
            <person name="Sharon I."/>
            <person name="Castelle C.J."/>
            <person name="Probst A.J."/>
            <person name="Thomas B.C."/>
            <person name="Singh A."/>
            <person name="Wilkins M.J."/>
            <person name="Karaoz U."/>
            <person name="Brodie E.L."/>
            <person name="Williams K.H."/>
            <person name="Hubbard S.S."/>
            <person name="Banfield J.F."/>
        </authorList>
    </citation>
    <scope>NUCLEOTIDE SEQUENCE [LARGE SCALE GENOMIC DNA]</scope>
</reference>
<proteinExistence type="predicted"/>
<sequence>MAHYKIWKLQDLKEGIDRFYRENGRFPTVSDLDNIEYLPSSRWIQLKFGGMVKVRKELDYKDYHLGSGKYRTEIASQVNKIGLEFEHKIEKFLVNKFGEPFVHIQKRVSGF</sequence>
<evidence type="ECO:0000313" key="1">
    <source>
        <dbReference type="EMBL" id="OGE39352.1"/>
    </source>
</evidence>
<comment type="caution">
    <text evidence="1">The sequence shown here is derived from an EMBL/GenBank/DDBJ whole genome shotgun (WGS) entry which is preliminary data.</text>
</comment>
<protein>
    <submittedName>
        <fullName evidence="1">Uncharacterized protein</fullName>
    </submittedName>
</protein>
<gene>
    <name evidence="1" type="ORF">A3F00_02735</name>
</gene>
<evidence type="ECO:0000313" key="2">
    <source>
        <dbReference type="Proteomes" id="UP000176527"/>
    </source>
</evidence>
<name>A0A1F5KEH6_9BACT</name>
<dbReference type="Proteomes" id="UP000176527">
    <property type="component" value="Unassembled WGS sequence"/>
</dbReference>
<dbReference type="AlphaFoldDB" id="A0A1F5KEH6"/>
<organism evidence="1 2">
    <name type="scientific">Candidatus Daviesbacteria bacterium RIFCSPHIGHO2_12_FULL_37_11</name>
    <dbReference type="NCBI Taxonomy" id="1797777"/>
    <lineage>
        <taxon>Bacteria</taxon>
        <taxon>Candidatus Daviesiibacteriota</taxon>
    </lineage>
</organism>